<feature type="compositionally biased region" description="Polar residues" evidence="1">
    <location>
        <begin position="30"/>
        <end position="47"/>
    </location>
</feature>
<feature type="region of interest" description="Disordered" evidence="1">
    <location>
        <begin position="24"/>
        <end position="61"/>
    </location>
</feature>
<dbReference type="Proteomes" id="UP000190813">
    <property type="component" value="Unassembled WGS sequence"/>
</dbReference>
<dbReference type="RefSeq" id="WP_078770595.1">
    <property type="nucleotide sequence ID" value="NZ_CBCSBR010000038.1"/>
</dbReference>
<gene>
    <name evidence="2" type="ORF">BAZ10_00085</name>
</gene>
<evidence type="ECO:0000313" key="2">
    <source>
        <dbReference type="EMBL" id="OPC68980.1"/>
    </source>
</evidence>
<protein>
    <submittedName>
        <fullName evidence="2">Uncharacterized protein</fullName>
    </submittedName>
</protein>
<name>A0A1T3MXC4_9FLAO</name>
<comment type="caution">
    <text evidence="2">The sequence shown here is derived from an EMBL/GenBank/DDBJ whole genome shotgun (WGS) entry which is preliminary data.</text>
</comment>
<evidence type="ECO:0000313" key="3">
    <source>
        <dbReference type="Proteomes" id="UP000190813"/>
    </source>
</evidence>
<sequence length="61" mass="6599">MIKIEKKEYVPPSVEVTKVEMENSISSSSATINTGNPASPNTPQSEIWNDGGSLGDKNYDL</sequence>
<evidence type="ECO:0000256" key="1">
    <source>
        <dbReference type="SAM" id="MobiDB-lite"/>
    </source>
</evidence>
<dbReference type="AlphaFoldDB" id="A0A1T3MXC4"/>
<proteinExistence type="predicted"/>
<accession>A0A1T3MXC4</accession>
<dbReference type="EMBL" id="MAHX01000004">
    <property type="protein sequence ID" value="OPC68980.1"/>
    <property type="molecule type" value="Genomic_DNA"/>
</dbReference>
<reference evidence="2 3" key="1">
    <citation type="submission" date="2016-06" db="EMBL/GenBank/DDBJ databases">
        <title>Revisiting the taxonomy of the Elizabethkingia Genus based on Whole-Genome Sequencing, Optical Mapping, and MALDI-TOF.</title>
        <authorList>
            <person name="Nicholson A.C."/>
        </authorList>
    </citation>
    <scope>NUCLEOTIDE SEQUENCE [LARGE SCALE GENOMIC DNA]</scope>
    <source>
        <strain evidence="2 3">G4070</strain>
    </source>
</reference>
<organism evidence="2 3">
    <name type="scientific">Elizabethkingia occulta</name>
    <dbReference type="NCBI Taxonomy" id="1867263"/>
    <lineage>
        <taxon>Bacteria</taxon>
        <taxon>Pseudomonadati</taxon>
        <taxon>Bacteroidota</taxon>
        <taxon>Flavobacteriia</taxon>
        <taxon>Flavobacteriales</taxon>
        <taxon>Weeksellaceae</taxon>
        <taxon>Elizabethkingia</taxon>
    </lineage>
</organism>
<keyword evidence="3" id="KW-1185">Reference proteome</keyword>